<keyword evidence="5" id="KW-0574">Periplasm</keyword>
<comment type="caution">
    <text evidence="9">The sequence shown here is derived from an EMBL/GenBank/DDBJ whole genome shotgun (WGS) entry which is preliminary data.</text>
</comment>
<dbReference type="Pfam" id="PF13180">
    <property type="entry name" value="PDZ_2"/>
    <property type="match status" value="1"/>
</dbReference>
<dbReference type="SUPFAM" id="SSF50156">
    <property type="entry name" value="PDZ domain-like"/>
    <property type="match status" value="2"/>
</dbReference>
<accession>A0ABV3TEX4</accession>
<feature type="domain" description="PDZ" evidence="8">
    <location>
        <begin position="263"/>
        <end position="354"/>
    </location>
</feature>
<evidence type="ECO:0000313" key="9">
    <source>
        <dbReference type="EMBL" id="MEX0469254.1"/>
    </source>
</evidence>
<feature type="domain" description="PDZ" evidence="8">
    <location>
        <begin position="383"/>
        <end position="455"/>
    </location>
</feature>
<dbReference type="EMBL" id="JBAKFM010000002">
    <property type="protein sequence ID" value="MEX0469254.1"/>
    <property type="molecule type" value="Genomic_DNA"/>
</dbReference>
<dbReference type="PRINTS" id="PR00834">
    <property type="entry name" value="PROTEASES2C"/>
</dbReference>
<evidence type="ECO:0000259" key="8">
    <source>
        <dbReference type="PROSITE" id="PS50106"/>
    </source>
</evidence>
<evidence type="ECO:0000256" key="3">
    <source>
        <dbReference type="ARBA" id="ARBA00022729"/>
    </source>
</evidence>
<dbReference type="PANTHER" id="PTHR43343:SF3">
    <property type="entry name" value="PROTEASE DO-LIKE 8, CHLOROPLASTIC"/>
    <property type="match status" value="1"/>
</dbReference>
<dbReference type="RefSeq" id="WP_367958499.1">
    <property type="nucleotide sequence ID" value="NZ_JBAKFK010000002.1"/>
</dbReference>
<dbReference type="Proteomes" id="UP001556709">
    <property type="component" value="Unassembled WGS sequence"/>
</dbReference>
<dbReference type="SMART" id="SM00228">
    <property type="entry name" value="PDZ"/>
    <property type="match status" value="2"/>
</dbReference>
<dbReference type="InterPro" id="IPR036034">
    <property type="entry name" value="PDZ_sf"/>
</dbReference>
<keyword evidence="7" id="KW-0720">Serine protease</keyword>
<dbReference type="Gene3D" id="2.30.42.10">
    <property type="match status" value="2"/>
</dbReference>
<dbReference type="InterPro" id="IPR001478">
    <property type="entry name" value="PDZ"/>
</dbReference>
<dbReference type="InterPro" id="IPR009003">
    <property type="entry name" value="Peptidase_S1_PA"/>
</dbReference>
<dbReference type="Gene3D" id="2.40.10.120">
    <property type="match status" value="1"/>
</dbReference>
<dbReference type="PROSITE" id="PS50106">
    <property type="entry name" value="PDZ"/>
    <property type="match status" value="2"/>
</dbReference>
<gene>
    <name evidence="9" type="ORF">V6X73_05905</name>
</gene>
<name>A0ABV3TEX4_9GAMM</name>
<keyword evidence="3" id="KW-0732">Signal</keyword>
<dbReference type="InterPro" id="IPR051201">
    <property type="entry name" value="Chloro_Bact_Ser_Proteases"/>
</dbReference>
<evidence type="ECO:0000313" key="10">
    <source>
        <dbReference type="Proteomes" id="UP001556709"/>
    </source>
</evidence>
<comment type="subcellular location">
    <subcellularLocation>
        <location evidence="1">Periplasm</location>
    </subcellularLocation>
</comment>
<keyword evidence="10" id="KW-1185">Reference proteome</keyword>
<reference evidence="9 10" key="1">
    <citation type="submission" date="2024-02" db="EMBL/GenBank/DDBJ databases">
        <title>New especies of Spiribacter isolated from saline water.</title>
        <authorList>
            <person name="Leon M.J."/>
            <person name="De La Haba R."/>
            <person name="Sanchez-Porro C."/>
            <person name="Ventosa A."/>
        </authorList>
    </citation>
    <scope>NUCLEOTIDE SEQUENCE [LARGE SCALE GENOMIC DNA]</scope>
    <source>
        <strain evidence="10">ag22IC6-390</strain>
    </source>
</reference>
<keyword evidence="2" id="KW-0645">Protease</keyword>
<dbReference type="InterPro" id="IPR001940">
    <property type="entry name" value="Peptidase_S1C"/>
</dbReference>
<dbReference type="Pfam" id="PF17820">
    <property type="entry name" value="PDZ_6"/>
    <property type="match status" value="1"/>
</dbReference>
<dbReference type="NCBIfam" id="TIGR02037">
    <property type="entry name" value="degP_htrA_DO"/>
    <property type="match status" value="1"/>
</dbReference>
<evidence type="ECO:0000256" key="2">
    <source>
        <dbReference type="ARBA" id="ARBA00022670"/>
    </source>
</evidence>
<evidence type="ECO:0000256" key="4">
    <source>
        <dbReference type="ARBA" id="ARBA00022737"/>
    </source>
</evidence>
<proteinExistence type="predicted"/>
<dbReference type="InterPro" id="IPR041489">
    <property type="entry name" value="PDZ_6"/>
</dbReference>
<dbReference type="InterPro" id="IPR011782">
    <property type="entry name" value="Pept_S1C_Do"/>
</dbReference>
<keyword evidence="6" id="KW-0378">Hydrolase</keyword>
<evidence type="ECO:0000256" key="6">
    <source>
        <dbReference type="ARBA" id="ARBA00022801"/>
    </source>
</evidence>
<dbReference type="Pfam" id="PF13365">
    <property type="entry name" value="Trypsin_2"/>
    <property type="match status" value="1"/>
</dbReference>
<organism evidence="9 10">
    <name type="scientific">Spiribacter pallidus</name>
    <dbReference type="NCBI Taxonomy" id="1987936"/>
    <lineage>
        <taxon>Bacteria</taxon>
        <taxon>Pseudomonadati</taxon>
        <taxon>Pseudomonadota</taxon>
        <taxon>Gammaproteobacteria</taxon>
        <taxon>Chromatiales</taxon>
        <taxon>Ectothiorhodospiraceae</taxon>
        <taxon>Spiribacter</taxon>
    </lineage>
</organism>
<dbReference type="SUPFAM" id="SSF50494">
    <property type="entry name" value="Trypsin-like serine proteases"/>
    <property type="match status" value="1"/>
</dbReference>
<sequence>MDRAGSSGISQRLAAWMLVVLAVMAPALAGAQIIDPDDGSVPSLAPLIEEVSPAVVNIATSGMVEAESNPLFNDPFFRRFFDVPEQPRQRAVQSLGSGVVVDASAGTILTNHHVIANADRVKVAFNDGRELDAQVVGSDPATDIAVLRVQADDLTALPMADSGELRVGDYTIAIGNPFGLDHTVTTGVVSGLDRTLPGNRDIRLQSFIQTDASINPGNSGGALINLRGELVGINTAILSRGGGNIGIGFAVPANMARSVMEQIVEYGEVRRGILGVRVQDLTAEIAEAFDIGRTAGALIAQITPNSPAASAGLQAGDVIVRINGEPVADANAMANIIGLRQIGEEISITYFRDGDTTRVRATIADPQTGNIDNAATVHPRLAGATFSELNERLPLFGKVRGVLVASVKPGSPAAEFLQPGDVITSVNRKAVESLDDLRAHAAAQDQLLLNIRRDNGAFFVLVR</sequence>
<dbReference type="PANTHER" id="PTHR43343">
    <property type="entry name" value="PEPTIDASE S12"/>
    <property type="match status" value="1"/>
</dbReference>
<dbReference type="CDD" id="cd10839">
    <property type="entry name" value="cpPDZ1_DegP-like"/>
    <property type="match status" value="1"/>
</dbReference>
<protein>
    <submittedName>
        <fullName evidence="9">DegQ family serine endoprotease</fullName>
    </submittedName>
</protein>
<evidence type="ECO:0000256" key="1">
    <source>
        <dbReference type="ARBA" id="ARBA00004418"/>
    </source>
</evidence>
<keyword evidence="4" id="KW-0677">Repeat</keyword>
<evidence type="ECO:0000256" key="5">
    <source>
        <dbReference type="ARBA" id="ARBA00022764"/>
    </source>
</evidence>
<evidence type="ECO:0000256" key="7">
    <source>
        <dbReference type="ARBA" id="ARBA00022825"/>
    </source>
</evidence>